<organism evidence="2 3">
    <name type="scientific">Turnera subulata</name>
    <dbReference type="NCBI Taxonomy" id="218843"/>
    <lineage>
        <taxon>Eukaryota</taxon>
        <taxon>Viridiplantae</taxon>
        <taxon>Streptophyta</taxon>
        <taxon>Embryophyta</taxon>
        <taxon>Tracheophyta</taxon>
        <taxon>Spermatophyta</taxon>
        <taxon>Magnoliopsida</taxon>
        <taxon>eudicotyledons</taxon>
        <taxon>Gunneridae</taxon>
        <taxon>Pentapetalae</taxon>
        <taxon>rosids</taxon>
        <taxon>fabids</taxon>
        <taxon>Malpighiales</taxon>
        <taxon>Passifloraceae</taxon>
        <taxon>Turnera</taxon>
    </lineage>
</organism>
<reference evidence="2" key="1">
    <citation type="submission" date="2022-02" db="EMBL/GenBank/DDBJ databases">
        <authorList>
            <person name="Henning P.M."/>
            <person name="McCubbin A.G."/>
            <person name="Shore J.S."/>
        </authorList>
    </citation>
    <scope>NUCLEOTIDE SEQUENCE</scope>
    <source>
        <strain evidence="2">F60SS</strain>
        <tissue evidence="2">Leaves</tissue>
    </source>
</reference>
<name>A0A9Q0JKB7_9ROSI</name>
<dbReference type="Proteomes" id="UP001141552">
    <property type="component" value="Unassembled WGS sequence"/>
</dbReference>
<proteinExistence type="predicted"/>
<accession>A0A9Q0JKB7</accession>
<evidence type="ECO:0000256" key="1">
    <source>
        <dbReference type="SAM" id="MobiDB-lite"/>
    </source>
</evidence>
<reference evidence="2" key="2">
    <citation type="journal article" date="2023" name="Plants (Basel)">
        <title>Annotation of the Turnera subulata (Passifloraceae) Draft Genome Reveals the S-Locus Evolved after the Divergence of Turneroideae from Passifloroideae in a Stepwise Manner.</title>
        <authorList>
            <person name="Henning P.M."/>
            <person name="Roalson E.H."/>
            <person name="Mir W."/>
            <person name="McCubbin A.G."/>
            <person name="Shore J.S."/>
        </authorList>
    </citation>
    <scope>NUCLEOTIDE SEQUENCE</scope>
    <source>
        <strain evidence="2">F60SS</strain>
    </source>
</reference>
<protein>
    <submittedName>
        <fullName evidence="2">Uncharacterized protein</fullName>
    </submittedName>
</protein>
<keyword evidence="3" id="KW-1185">Reference proteome</keyword>
<comment type="caution">
    <text evidence="2">The sequence shown here is derived from an EMBL/GenBank/DDBJ whole genome shotgun (WGS) entry which is preliminary data.</text>
</comment>
<dbReference type="OrthoDB" id="1414216at2759"/>
<gene>
    <name evidence="2" type="ORF">Tsubulata_033477</name>
</gene>
<sequence>MLASDPAAEKRDNAAAISMFPPPRLDKTGEDFFHVRICSGKPMTIVASRAGSYPAGKRALLCHSLVSLLQQINRVFDAFGNLPHGFRANTWVVPPPVVADNP</sequence>
<evidence type="ECO:0000313" key="3">
    <source>
        <dbReference type="Proteomes" id="UP001141552"/>
    </source>
</evidence>
<feature type="region of interest" description="Disordered" evidence="1">
    <location>
        <begin position="1"/>
        <end position="22"/>
    </location>
</feature>
<dbReference type="AlphaFoldDB" id="A0A9Q0JKB7"/>
<evidence type="ECO:0000313" key="2">
    <source>
        <dbReference type="EMBL" id="KAJ4844814.1"/>
    </source>
</evidence>
<dbReference type="EMBL" id="JAKUCV010001858">
    <property type="protein sequence ID" value="KAJ4844814.1"/>
    <property type="molecule type" value="Genomic_DNA"/>
</dbReference>